<protein>
    <submittedName>
        <fullName evidence="1">Uncharacterized protein</fullName>
    </submittedName>
</protein>
<evidence type="ECO:0000313" key="2">
    <source>
        <dbReference type="Proteomes" id="UP001162992"/>
    </source>
</evidence>
<name>A0ACC2EU64_DIPCM</name>
<dbReference type="Proteomes" id="UP001162992">
    <property type="component" value="Chromosome 1"/>
</dbReference>
<sequence>MLSRLIASSSMQALGILILMLDCLVIGVARNLDFSIHARGRERVAQQSNDTNSSRRQLINTRYFQQKAIANYIVVDQYGYRGFKTIQSAIDHVPSWSPTWICIHVNAGIYNEKVVIPYDKPNIIIQGEGKDSTIITWGDTATTAYGTANSATFTVWASNFTARGVSFKNSAAPPPPGAKDRQAVAVLVAGDMASFYFCGFYGAQDTLFDYQGRHYFKNCYIEGSIDFIFGHGQSIYKGCDLHAIAQTAGSITAQNREDPQDPSGFIFLECAITGTGDVYLGRAWGAYSRVIFIRSYFSNIILPEGWQDWSIPSREQTVYYGQYKCSGPGANLAGRVYWSRELSDEEAQRFLHISFINGQWWLDEA</sequence>
<evidence type="ECO:0000313" key="1">
    <source>
        <dbReference type="EMBL" id="KAJ7570000.1"/>
    </source>
</evidence>
<gene>
    <name evidence="1" type="ORF">O6H91_01G103200</name>
</gene>
<dbReference type="EMBL" id="CM055092">
    <property type="protein sequence ID" value="KAJ7570000.1"/>
    <property type="molecule type" value="Genomic_DNA"/>
</dbReference>
<accession>A0ACC2EU64</accession>
<comment type="caution">
    <text evidence="1">The sequence shown here is derived from an EMBL/GenBank/DDBJ whole genome shotgun (WGS) entry which is preliminary data.</text>
</comment>
<keyword evidence="2" id="KW-1185">Reference proteome</keyword>
<organism evidence="1 2">
    <name type="scientific">Diphasiastrum complanatum</name>
    <name type="common">Issler's clubmoss</name>
    <name type="synonym">Lycopodium complanatum</name>
    <dbReference type="NCBI Taxonomy" id="34168"/>
    <lineage>
        <taxon>Eukaryota</taxon>
        <taxon>Viridiplantae</taxon>
        <taxon>Streptophyta</taxon>
        <taxon>Embryophyta</taxon>
        <taxon>Tracheophyta</taxon>
        <taxon>Lycopodiopsida</taxon>
        <taxon>Lycopodiales</taxon>
        <taxon>Lycopodiaceae</taxon>
        <taxon>Lycopodioideae</taxon>
        <taxon>Diphasiastrum</taxon>
    </lineage>
</organism>
<proteinExistence type="predicted"/>
<reference evidence="2" key="1">
    <citation type="journal article" date="2024" name="Proc. Natl. Acad. Sci. U.S.A.">
        <title>Extraordinary preservation of gene collinearity over three hundred million years revealed in homosporous lycophytes.</title>
        <authorList>
            <person name="Li C."/>
            <person name="Wickell D."/>
            <person name="Kuo L.Y."/>
            <person name="Chen X."/>
            <person name="Nie B."/>
            <person name="Liao X."/>
            <person name="Peng D."/>
            <person name="Ji J."/>
            <person name="Jenkins J."/>
            <person name="Williams M."/>
            <person name="Shu S."/>
            <person name="Plott C."/>
            <person name="Barry K."/>
            <person name="Rajasekar S."/>
            <person name="Grimwood J."/>
            <person name="Han X."/>
            <person name="Sun S."/>
            <person name="Hou Z."/>
            <person name="He W."/>
            <person name="Dai G."/>
            <person name="Sun C."/>
            <person name="Schmutz J."/>
            <person name="Leebens-Mack J.H."/>
            <person name="Li F.W."/>
            <person name="Wang L."/>
        </authorList>
    </citation>
    <scope>NUCLEOTIDE SEQUENCE [LARGE SCALE GENOMIC DNA]</scope>
    <source>
        <strain evidence="2">cv. PW_Plant_1</strain>
    </source>
</reference>